<dbReference type="AlphaFoldDB" id="A0A2A2G6L9"/>
<dbReference type="InterPro" id="IPR047817">
    <property type="entry name" value="ABC2_TM_bact-type"/>
</dbReference>
<dbReference type="Proteomes" id="UP000218831">
    <property type="component" value="Unassembled WGS sequence"/>
</dbReference>
<evidence type="ECO:0000256" key="5">
    <source>
        <dbReference type="ARBA" id="ARBA00022692"/>
    </source>
</evidence>
<feature type="transmembrane region" description="Helical" evidence="8">
    <location>
        <begin position="255"/>
        <end position="278"/>
    </location>
</feature>
<evidence type="ECO:0000256" key="3">
    <source>
        <dbReference type="ARBA" id="ARBA00022448"/>
    </source>
</evidence>
<evidence type="ECO:0000256" key="4">
    <source>
        <dbReference type="ARBA" id="ARBA00022475"/>
    </source>
</evidence>
<feature type="transmembrane region" description="Helical" evidence="8">
    <location>
        <begin position="227"/>
        <end position="249"/>
    </location>
</feature>
<name>A0A2A2G6L9_9BACT</name>
<evidence type="ECO:0000256" key="2">
    <source>
        <dbReference type="ARBA" id="ARBA00007783"/>
    </source>
</evidence>
<keyword evidence="3" id="KW-0813">Transport</keyword>
<keyword evidence="11" id="KW-1185">Reference proteome</keyword>
<keyword evidence="7 8" id="KW-0472">Membrane</keyword>
<keyword evidence="5 8" id="KW-0812">Transmembrane</keyword>
<dbReference type="Gene3D" id="3.40.1710.10">
    <property type="entry name" value="abc type-2 transporter like domain"/>
    <property type="match status" value="1"/>
</dbReference>
<evidence type="ECO:0000256" key="6">
    <source>
        <dbReference type="ARBA" id="ARBA00022989"/>
    </source>
</evidence>
<evidence type="ECO:0000256" key="7">
    <source>
        <dbReference type="ARBA" id="ARBA00023136"/>
    </source>
</evidence>
<feature type="transmembrane region" description="Helical" evidence="8">
    <location>
        <begin position="345"/>
        <end position="365"/>
    </location>
</feature>
<feature type="transmembrane region" description="Helical" evidence="8">
    <location>
        <begin position="21"/>
        <end position="42"/>
    </location>
</feature>
<comment type="caution">
    <text evidence="10">The sequence shown here is derived from an EMBL/GenBank/DDBJ whole genome shotgun (WGS) entry which is preliminary data.</text>
</comment>
<comment type="similarity">
    <text evidence="2">Belongs to the ABC-2 integral membrane protein family.</text>
</comment>
<dbReference type="RefSeq" id="WP_095607028.1">
    <property type="nucleotide sequence ID" value="NZ_NSKE01000008.1"/>
</dbReference>
<evidence type="ECO:0000313" key="10">
    <source>
        <dbReference type="EMBL" id="PAU93416.1"/>
    </source>
</evidence>
<dbReference type="InterPro" id="IPR013525">
    <property type="entry name" value="ABC2_TM"/>
</dbReference>
<evidence type="ECO:0000256" key="8">
    <source>
        <dbReference type="SAM" id="Phobius"/>
    </source>
</evidence>
<feature type="domain" description="ABC transmembrane type-2" evidence="9">
    <location>
        <begin position="139"/>
        <end position="370"/>
    </location>
</feature>
<keyword evidence="6 8" id="KW-1133">Transmembrane helix</keyword>
<proteinExistence type="inferred from homology"/>
<dbReference type="InterPro" id="IPR051449">
    <property type="entry name" value="ABC-2_transporter_component"/>
</dbReference>
<feature type="transmembrane region" description="Helical" evidence="8">
    <location>
        <begin position="290"/>
        <end position="309"/>
    </location>
</feature>
<keyword evidence="4" id="KW-1003">Cell membrane</keyword>
<dbReference type="PANTHER" id="PTHR30294">
    <property type="entry name" value="MEMBRANE COMPONENT OF ABC TRANSPORTER YHHJ-RELATED"/>
    <property type="match status" value="1"/>
</dbReference>
<evidence type="ECO:0000259" key="9">
    <source>
        <dbReference type="PROSITE" id="PS51012"/>
    </source>
</evidence>
<organism evidence="10 11">
    <name type="scientific">Fodinibius salipaludis</name>
    <dbReference type="NCBI Taxonomy" id="2032627"/>
    <lineage>
        <taxon>Bacteria</taxon>
        <taxon>Pseudomonadati</taxon>
        <taxon>Balneolota</taxon>
        <taxon>Balneolia</taxon>
        <taxon>Balneolales</taxon>
        <taxon>Balneolaceae</taxon>
        <taxon>Fodinibius</taxon>
    </lineage>
</organism>
<dbReference type="OrthoDB" id="9808686at2"/>
<gene>
    <name evidence="10" type="ORF">CK503_11830</name>
</gene>
<dbReference type="GO" id="GO:0140359">
    <property type="term" value="F:ABC-type transporter activity"/>
    <property type="evidence" value="ECO:0007669"/>
    <property type="project" value="InterPro"/>
</dbReference>
<sequence length="372" mass="42159">MRTIRFLLQKEFLQIFRNKGMLPIIFLMPVVQLVLLSFAATYEIREVNFHLIDFDQSEASQQLVQKFQATGYFNLQSSSFNVDDGIEKMRSNDVRLALVIPQDFEQRLKLGQFASVQLNIDAVDGTTAGLIQGYGRSIIQDFSSRIRPNVENIKLTNQQGIEVIPASWYNPNLDYIQYMVPGILVVLISMIGMFLSGMNIVREREIGTIEQLNVTPIKRYQFIIGKLLPFWIIALFELGIGLLIAYYGFGVPFVGSAWLLFGIAGIFLLVVQGLGLFISTITDTQQQAMFIAWFLMVVFILMGGLFTPIQSMPVWAQELTIFNPIAHFIEIMRSVMLKGAGWFEVQHLVGLLTVMAVLILPASIFRYRKSTS</sequence>
<dbReference type="Pfam" id="PF12698">
    <property type="entry name" value="ABC2_membrane_3"/>
    <property type="match status" value="1"/>
</dbReference>
<dbReference type="EMBL" id="NSKE01000008">
    <property type="protein sequence ID" value="PAU93416.1"/>
    <property type="molecule type" value="Genomic_DNA"/>
</dbReference>
<reference evidence="10 11" key="1">
    <citation type="submission" date="2017-08" db="EMBL/GenBank/DDBJ databases">
        <title>Aliifodinibius alkalisoli sp. nov., isolated from saline alkaline soil.</title>
        <authorList>
            <person name="Liu D."/>
            <person name="Zhang G."/>
        </authorList>
    </citation>
    <scope>NUCLEOTIDE SEQUENCE [LARGE SCALE GENOMIC DNA]</scope>
    <source>
        <strain evidence="10 11">WN023</strain>
    </source>
</reference>
<dbReference type="PANTHER" id="PTHR30294:SF29">
    <property type="entry name" value="MULTIDRUG ABC TRANSPORTER PERMEASE YBHS-RELATED"/>
    <property type="match status" value="1"/>
</dbReference>
<accession>A0A2A2G6L9</accession>
<evidence type="ECO:0000313" key="11">
    <source>
        <dbReference type="Proteomes" id="UP000218831"/>
    </source>
</evidence>
<evidence type="ECO:0000256" key="1">
    <source>
        <dbReference type="ARBA" id="ARBA00004651"/>
    </source>
</evidence>
<comment type="subcellular location">
    <subcellularLocation>
        <location evidence="1">Cell membrane</location>
        <topology evidence="1">Multi-pass membrane protein</topology>
    </subcellularLocation>
</comment>
<feature type="transmembrane region" description="Helical" evidence="8">
    <location>
        <begin position="175"/>
        <end position="195"/>
    </location>
</feature>
<dbReference type="GO" id="GO:0005886">
    <property type="term" value="C:plasma membrane"/>
    <property type="evidence" value="ECO:0007669"/>
    <property type="project" value="UniProtKB-SubCell"/>
</dbReference>
<protein>
    <submittedName>
        <fullName evidence="10">ABC transporter permease</fullName>
    </submittedName>
</protein>
<dbReference type="PROSITE" id="PS51012">
    <property type="entry name" value="ABC_TM2"/>
    <property type="match status" value="1"/>
</dbReference>